<dbReference type="RefSeq" id="XP_060281401.1">
    <property type="nucleotide sequence ID" value="XM_060422374.1"/>
</dbReference>
<dbReference type="GeneID" id="85305561"/>
<name>A0AAJ0BVE1_9PEZI</name>
<comment type="caution">
    <text evidence="2">The sequence shown here is derived from an EMBL/GenBank/DDBJ whole genome shotgun (WGS) entry which is preliminary data.</text>
</comment>
<dbReference type="Pfam" id="PF13668">
    <property type="entry name" value="Ferritin_2"/>
    <property type="match status" value="1"/>
</dbReference>
<dbReference type="PANTHER" id="PTHR31694:SF26">
    <property type="entry name" value="OS05G0151100 PROTEIN"/>
    <property type="match status" value="1"/>
</dbReference>
<organism evidence="2 3">
    <name type="scientific">Phialemonium atrogriseum</name>
    <dbReference type="NCBI Taxonomy" id="1093897"/>
    <lineage>
        <taxon>Eukaryota</taxon>
        <taxon>Fungi</taxon>
        <taxon>Dikarya</taxon>
        <taxon>Ascomycota</taxon>
        <taxon>Pezizomycotina</taxon>
        <taxon>Sordariomycetes</taxon>
        <taxon>Sordariomycetidae</taxon>
        <taxon>Cephalothecales</taxon>
        <taxon>Cephalothecaceae</taxon>
        <taxon>Phialemonium</taxon>
    </lineage>
</organism>
<dbReference type="SUPFAM" id="SSF47240">
    <property type="entry name" value="Ferritin-like"/>
    <property type="match status" value="1"/>
</dbReference>
<evidence type="ECO:0000313" key="2">
    <source>
        <dbReference type="EMBL" id="KAK1765188.1"/>
    </source>
</evidence>
<dbReference type="InterPro" id="IPR052965">
    <property type="entry name" value="Pigment-catalase-like"/>
</dbReference>
<evidence type="ECO:0000313" key="3">
    <source>
        <dbReference type="Proteomes" id="UP001244011"/>
    </source>
</evidence>
<protein>
    <submittedName>
        <fullName evidence="2">Ferritin-like domain-containing protein</fullName>
    </submittedName>
</protein>
<keyword evidence="1" id="KW-0732">Signal</keyword>
<gene>
    <name evidence="2" type="ORF">QBC33DRAFT_174805</name>
</gene>
<dbReference type="InterPro" id="IPR009078">
    <property type="entry name" value="Ferritin-like_SF"/>
</dbReference>
<dbReference type="Proteomes" id="UP001244011">
    <property type="component" value="Unassembled WGS sequence"/>
</dbReference>
<dbReference type="AlphaFoldDB" id="A0AAJ0BVE1"/>
<keyword evidence="3" id="KW-1185">Reference proteome</keyword>
<accession>A0AAJ0BVE1</accession>
<reference evidence="2" key="1">
    <citation type="submission" date="2023-06" db="EMBL/GenBank/DDBJ databases">
        <title>Genome-scale phylogeny and comparative genomics of the fungal order Sordariales.</title>
        <authorList>
            <consortium name="Lawrence Berkeley National Laboratory"/>
            <person name="Hensen N."/>
            <person name="Bonometti L."/>
            <person name="Westerberg I."/>
            <person name="Brannstrom I.O."/>
            <person name="Guillou S."/>
            <person name="Cros-Aarteil S."/>
            <person name="Calhoun S."/>
            <person name="Haridas S."/>
            <person name="Kuo A."/>
            <person name="Mondo S."/>
            <person name="Pangilinan J."/>
            <person name="Riley R."/>
            <person name="Labutti K."/>
            <person name="Andreopoulos B."/>
            <person name="Lipzen A."/>
            <person name="Chen C."/>
            <person name="Yanf M."/>
            <person name="Daum C."/>
            <person name="Ng V."/>
            <person name="Clum A."/>
            <person name="Steindorff A."/>
            <person name="Ohm R."/>
            <person name="Martin F."/>
            <person name="Silar P."/>
            <person name="Natvig D."/>
            <person name="Lalanne C."/>
            <person name="Gautier V."/>
            <person name="Ament-Velasquez S.L."/>
            <person name="Kruys A."/>
            <person name="Hutchinson M.I."/>
            <person name="Powell A.J."/>
            <person name="Barry K."/>
            <person name="Miller A.N."/>
            <person name="Grigoriev I.V."/>
            <person name="Debuchy R."/>
            <person name="Gladieux P."/>
            <person name="Thoren M.H."/>
            <person name="Johannesson H."/>
        </authorList>
    </citation>
    <scope>NUCLEOTIDE SEQUENCE</scope>
    <source>
        <strain evidence="2">8032-3</strain>
    </source>
</reference>
<feature type="signal peptide" evidence="1">
    <location>
        <begin position="1"/>
        <end position="18"/>
    </location>
</feature>
<sequence length="328" mass="34535">MRSSLLLTVLATVGSSTASPLLVKKANFDPPPGADIDILNYALTLEFLERKFYQEGLANYTEQDFCNAGFEASFYNNLMSIYADEQDHVTFLATALGAKAVQEATYSFPSTDVKSFVALSAILEGVGVSAYLGAAGAIANKAYLTAAGSILTVEARHAAYVRAALGEAPFPKPMDTPLDFNAVFSLAAQFITGFAPGAAPLPFKAFPPLTLQPSQYPYTEGSSSVTFSNAYANAMSAGLATKDTAVYAVFYSGLNVYYVQTYVTQGGKDYKIQKLPGANDTSSGELPPLGQTYVVLSTANGQGNNTVSDENTISGVGVLEVLPNGTSN</sequence>
<feature type="chain" id="PRO_5042603076" evidence="1">
    <location>
        <begin position="19"/>
        <end position="328"/>
    </location>
</feature>
<dbReference type="EMBL" id="MU839016">
    <property type="protein sequence ID" value="KAK1765188.1"/>
    <property type="molecule type" value="Genomic_DNA"/>
</dbReference>
<proteinExistence type="predicted"/>
<dbReference type="PANTHER" id="PTHR31694">
    <property type="entry name" value="DESICCATION-LIKE PROTEIN"/>
    <property type="match status" value="1"/>
</dbReference>
<dbReference type="CDD" id="cd00657">
    <property type="entry name" value="Ferritin_like"/>
    <property type="match status" value="1"/>
</dbReference>
<evidence type="ECO:0000256" key="1">
    <source>
        <dbReference type="SAM" id="SignalP"/>
    </source>
</evidence>